<evidence type="ECO:0000256" key="5">
    <source>
        <dbReference type="ARBA" id="ARBA00022989"/>
    </source>
</evidence>
<feature type="transmembrane region" description="Helical" evidence="7">
    <location>
        <begin position="252"/>
        <end position="269"/>
    </location>
</feature>
<keyword evidence="5 7" id="KW-1133">Transmembrane helix</keyword>
<accession>A0A3R8KJ92</accession>
<evidence type="ECO:0000256" key="1">
    <source>
        <dbReference type="ARBA" id="ARBA00004651"/>
    </source>
</evidence>
<dbReference type="InterPro" id="IPR036259">
    <property type="entry name" value="MFS_trans_sf"/>
</dbReference>
<feature type="transmembrane region" description="Helical" evidence="7">
    <location>
        <begin position="220"/>
        <end position="246"/>
    </location>
</feature>
<evidence type="ECO:0000256" key="6">
    <source>
        <dbReference type="ARBA" id="ARBA00023136"/>
    </source>
</evidence>
<dbReference type="InterPro" id="IPR020846">
    <property type="entry name" value="MFS_dom"/>
</dbReference>
<dbReference type="GO" id="GO:0022857">
    <property type="term" value="F:transmembrane transporter activity"/>
    <property type="evidence" value="ECO:0007669"/>
    <property type="project" value="InterPro"/>
</dbReference>
<feature type="transmembrane region" description="Helical" evidence="7">
    <location>
        <begin position="143"/>
        <end position="168"/>
    </location>
</feature>
<feature type="transmembrane region" description="Helical" evidence="7">
    <location>
        <begin position="174"/>
        <end position="192"/>
    </location>
</feature>
<name>A0A3R8KJ92_9LACO</name>
<keyword evidence="2" id="KW-0813">Transport</keyword>
<proteinExistence type="predicted"/>
<keyword evidence="4 7" id="KW-0812">Transmembrane</keyword>
<keyword evidence="6 7" id="KW-0472">Membrane</keyword>
<dbReference type="RefSeq" id="WP_125071814.1">
    <property type="nucleotide sequence ID" value="NZ_QWZQ01000012.1"/>
</dbReference>
<reference evidence="9 10" key="1">
    <citation type="submission" date="2018-08" db="EMBL/GenBank/DDBJ databases">
        <title>Genome Lactobacillus garii FI11369.</title>
        <authorList>
            <person name="Diaz M."/>
            <person name="Narbad A."/>
        </authorList>
    </citation>
    <scope>NUCLEOTIDE SEQUENCE [LARGE SCALE GENOMIC DNA]</scope>
    <source>
        <strain evidence="9 10">FI11369</strain>
    </source>
</reference>
<feature type="transmembrane region" description="Helical" evidence="7">
    <location>
        <begin position="51"/>
        <end position="73"/>
    </location>
</feature>
<comment type="caution">
    <text evidence="9">The sequence shown here is derived from an EMBL/GenBank/DDBJ whole genome shotgun (WGS) entry which is preliminary data.</text>
</comment>
<feature type="transmembrane region" description="Helical" evidence="7">
    <location>
        <begin position="378"/>
        <end position="398"/>
    </location>
</feature>
<dbReference type="OrthoDB" id="65739at2"/>
<dbReference type="AlphaFoldDB" id="A0A3R8KJ92"/>
<dbReference type="SUPFAM" id="SSF103473">
    <property type="entry name" value="MFS general substrate transporter"/>
    <property type="match status" value="1"/>
</dbReference>
<comment type="subcellular location">
    <subcellularLocation>
        <location evidence="1">Cell membrane</location>
        <topology evidence="1">Multi-pass membrane protein</topology>
    </subcellularLocation>
</comment>
<evidence type="ECO:0000313" key="9">
    <source>
        <dbReference type="EMBL" id="RRK10901.1"/>
    </source>
</evidence>
<dbReference type="EMBL" id="QWZQ01000012">
    <property type="protein sequence ID" value="RRK10901.1"/>
    <property type="molecule type" value="Genomic_DNA"/>
</dbReference>
<dbReference type="PROSITE" id="PS50850">
    <property type="entry name" value="MFS"/>
    <property type="match status" value="1"/>
</dbReference>
<evidence type="ECO:0000256" key="7">
    <source>
        <dbReference type="SAM" id="Phobius"/>
    </source>
</evidence>
<protein>
    <submittedName>
        <fullName evidence="9">MFS transporter</fullName>
    </submittedName>
</protein>
<dbReference type="Proteomes" id="UP000283633">
    <property type="component" value="Unassembled WGS sequence"/>
</dbReference>
<evidence type="ECO:0000256" key="3">
    <source>
        <dbReference type="ARBA" id="ARBA00022475"/>
    </source>
</evidence>
<feature type="transmembrane region" description="Helical" evidence="7">
    <location>
        <begin position="290"/>
        <end position="321"/>
    </location>
</feature>
<evidence type="ECO:0000256" key="2">
    <source>
        <dbReference type="ARBA" id="ARBA00022448"/>
    </source>
</evidence>
<sequence length="410" mass="44588">MDDAERERGPWHRNLIVLWFCTFVAGMAFSEIMPFLSLFVSQLGDFTKAQVTFYSGLAFAADYAVSAISAPLWGIIADKKGRKIMLLRASLGMAVAMALMGFVTNVWQLVALRALQGVFAGFISNAQALVASQAPRKYSGRALSTLITGAVSGQLFGPVIGGFLAQLFSIRNTFFITAGLLMLAFLLSLIFVQEHFKPVEHHRQPGDSRNPLAAFQNPKLIIVMLCSTAIVQFGNASIAPIISLYVRELMHYRGPITVVAGIIAALPGISNIISAPRLGRYGDHHGSGRVLLFGYIFAVVMYFPQGIVTSVIALGILRFAIGISDGALYPEIQTVLTKNTPVHLTSTVFSYNQSFQAIGNMFGALLGGLVAGWFNYNAVFIMTAVLLLINLVMILWLVPEIWKKDGRTTA</sequence>
<feature type="transmembrane region" description="Helical" evidence="7">
    <location>
        <begin position="85"/>
        <end position="104"/>
    </location>
</feature>
<gene>
    <name evidence="9" type="ORF">D1831_04925</name>
</gene>
<keyword evidence="10" id="KW-1185">Reference proteome</keyword>
<dbReference type="PANTHER" id="PTHR43414">
    <property type="entry name" value="MULTIDRUG RESISTANCE PROTEIN MDTG"/>
    <property type="match status" value="1"/>
</dbReference>
<organism evidence="9 10">
    <name type="scientific">Lactiplantibacillus garii</name>
    <dbReference type="NCBI Taxonomy" id="2306423"/>
    <lineage>
        <taxon>Bacteria</taxon>
        <taxon>Bacillati</taxon>
        <taxon>Bacillota</taxon>
        <taxon>Bacilli</taxon>
        <taxon>Lactobacillales</taxon>
        <taxon>Lactobacillaceae</taxon>
        <taxon>Lactiplantibacillus</taxon>
    </lineage>
</organism>
<evidence type="ECO:0000256" key="4">
    <source>
        <dbReference type="ARBA" id="ARBA00022692"/>
    </source>
</evidence>
<feature type="domain" description="Major facilitator superfamily (MFS) profile" evidence="8">
    <location>
        <begin position="14"/>
        <end position="402"/>
    </location>
</feature>
<evidence type="ECO:0000259" key="8">
    <source>
        <dbReference type="PROSITE" id="PS50850"/>
    </source>
</evidence>
<dbReference type="Gene3D" id="1.20.1250.20">
    <property type="entry name" value="MFS general substrate transporter like domains"/>
    <property type="match status" value="2"/>
</dbReference>
<dbReference type="InterPro" id="IPR011701">
    <property type="entry name" value="MFS"/>
</dbReference>
<dbReference type="Pfam" id="PF07690">
    <property type="entry name" value="MFS_1"/>
    <property type="match status" value="1"/>
</dbReference>
<dbReference type="GO" id="GO:0005886">
    <property type="term" value="C:plasma membrane"/>
    <property type="evidence" value="ECO:0007669"/>
    <property type="project" value="UniProtKB-SubCell"/>
</dbReference>
<keyword evidence="3" id="KW-1003">Cell membrane</keyword>
<evidence type="ECO:0000313" key="10">
    <source>
        <dbReference type="Proteomes" id="UP000283633"/>
    </source>
</evidence>
<dbReference type="PANTHER" id="PTHR43414:SF6">
    <property type="entry name" value="MULTIDRUG RESISTANCE PROTEIN MDTG"/>
    <property type="match status" value="1"/>
</dbReference>
<feature type="transmembrane region" description="Helical" evidence="7">
    <location>
        <begin position="16"/>
        <end position="39"/>
    </location>
</feature>